<evidence type="ECO:0000259" key="2">
    <source>
        <dbReference type="Pfam" id="PF07589"/>
    </source>
</evidence>
<dbReference type="AlphaFoldDB" id="A0A4S1CHL9"/>
<gene>
    <name evidence="4" type="ORF">E4633_11440</name>
    <name evidence="3" type="ORF">E4633_15830</name>
</gene>
<dbReference type="Proteomes" id="UP000306416">
    <property type="component" value="Unassembled WGS sequence"/>
</dbReference>
<organism evidence="4 5">
    <name type="scientific">Geomonas terrae</name>
    <dbReference type="NCBI Taxonomy" id="2562681"/>
    <lineage>
        <taxon>Bacteria</taxon>
        <taxon>Pseudomonadati</taxon>
        <taxon>Thermodesulfobacteriota</taxon>
        <taxon>Desulfuromonadia</taxon>
        <taxon>Geobacterales</taxon>
        <taxon>Geobacteraceae</taxon>
        <taxon>Geomonas</taxon>
    </lineage>
</organism>
<accession>A0A4S1CHL9</accession>
<evidence type="ECO:0000313" key="3">
    <source>
        <dbReference type="EMBL" id="TGU70473.1"/>
    </source>
</evidence>
<keyword evidence="1" id="KW-0732">Signal</keyword>
<evidence type="ECO:0000313" key="4">
    <source>
        <dbReference type="EMBL" id="TGU72893.1"/>
    </source>
</evidence>
<feature type="signal peptide" evidence="1">
    <location>
        <begin position="1"/>
        <end position="20"/>
    </location>
</feature>
<dbReference type="EMBL" id="SRSC01000004">
    <property type="protein sequence ID" value="TGU70473.1"/>
    <property type="molecule type" value="Genomic_DNA"/>
</dbReference>
<sequence length="234" mass="24251">MKKLILAAAAALMFSTSAFAEPVLQLYIPGATYDSTETWVTTSNSFTLWVLGWGNKEPITNVFLSAAFKTGETGTITLTPTTAASPVIDPSTPSAPTVGPSGVGDQPVLGDGSLLPSHGIYGAGTSWVSFGLGDFTLTDSMIGDFSVTAPDLSTLSTPGQINAYTVDITGYASGVHFDAYDHILSGNHVSYLFAPFSHDAEGGGNPPVPEPGTIVLLGAGFLGLAIYGKRRQRS</sequence>
<evidence type="ECO:0000256" key="1">
    <source>
        <dbReference type="SAM" id="SignalP"/>
    </source>
</evidence>
<dbReference type="NCBIfam" id="NF038141">
    <property type="entry name" value="choice_anch_N"/>
    <property type="match status" value="1"/>
</dbReference>
<dbReference type="RefSeq" id="WP_135870361.1">
    <property type="nucleotide sequence ID" value="NZ_SRSC01000002.1"/>
</dbReference>
<dbReference type="InterPro" id="IPR013424">
    <property type="entry name" value="Ice-binding_C"/>
</dbReference>
<protein>
    <submittedName>
        <fullName evidence="4">PEP-CTERM sorting domain-containing protein</fullName>
    </submittedName>
</protein>
<dbReference type="EMBL" id="SRSC01000002">
    <property type="protein sequence ID" value="TGU72893.1"/>
    <property type="molecule type" value="Genomic_DNA"/>
</dbReference>
<feature type="domain" description="Ice-binding protein C-terminal" evidence="2">
    <location>
        <begin position="207"/>
        <end position="231"/>
    </location>
</feature>
<keyword evidence="5" id="KW-1185">Reference proteome</keyword>
<dbReference type="Pfam" id="PF07589">
    <property type="entry name" value="PEP-CTERM"/>
    <property type="match status" value="1"/>
</dbReference>
<comment type="caution">
    <text evidence="4">The sequence shown here is derived from an EMBL/GenBank/DDBJ whole genome shotgun (WGS) entry which is preliminary data.</text>
</comment>
<name>A0A4S1CHL9_9BACT</name>
<feature type="chain" id="PRO_5044609015" evidence="1">
    <location>
        <begin position="21"/>
        <end position="234"/>
    </location>
</feature>
<evidence type="ECO:0000313" key="5">
    <source>
        <dbReference type="Proteomes" id="UP000306416"/>
    </source>
</evidence>
<dbReference type="NCBIfam" id="TIGR02595">
    <property type="entry name" value="PEP_CTERM"/>
    <property type="match status" value="1"/>
</dbReference>
<reference evidence="4 5" key="1">
    <citation type="submission" date="2019-04" db="EMBL/GenBank/DDBJ databases">
        <title>Geobacter oryzae sp. nov., ferric-reducing bacteria isolated from paddy soil.</title>
        <authorList>
            <person name="Xu Z."/>
            <person name="Masuda Y."/>
            <person name="Itoh H."/>
            <person name="Senoo K."/>
        </authorList>
    </citation>
    <scope>NUCLEOTIDE SEQUENCE [LARGE SCALE GENOMIC DNA]</scope>
    <source>
        <strain evidence="4 5">Red111</strain>
    </source>
</reference>
<proteinExistence type="predicted"/>